<evidence type="ECO:0000256" key="1">
    <source>
        <dbReference type="SAM" id="MobiDB-lite"/>
    </source>
</evidence>
<keyword evidence="3" id="KW-1185">Reference proteome</keyword>
<name>A0ABR4MAM5_9PEZI</name>
<accession>A0ABR4MAM5</accession>
<feature type="compositionally biased region" description="Low complexity" evidence="1">
    <location>
        <begin position="47"/>
        <end position="75"/>
    </location>
</feature>
<dbReference type="GeneID" id="98121009"/>
<sequence>MSHNSGFQQREISANKPGDEFFDWCRWESDGNPMPRSSPGYSVDTMSSGTSGSSSPRTPSLRSTSGSSSPRYEYGYGYGYGGSGSDQDMADSPESWGPGNGSGAMYLSPSSASSSSSSASKKTRARRVEDRIKTAKVRDDKACLRCHMRKVPCAKFAPAMAQEACIHEGRLRSIGLVSPYFADVPSVRESRHAQQQAVVTQIAFESGSTLNINAIQYYHSDGSVTLGLNPSASPSWDQLSMWAGESLVHEAPGTFQSALYLFLMQYVISGPRPPRYEHPLAVTGSIDTSLNLLPQC</sequence>
<gene>
    <name evidence="2" type="ORF">HOO65_080273</name>
</gene>
<feature type="region of interest" description="Disordered" evidence="1">
    <location>
        <begin position="1"/>
        <end position="133"/>
    </location>
</feature>
<proteinExistence type="predicted"/>
<evidence type="ECO:0000313" key="2">
    <source>
        <dbReference type="EMBL" id="KAL2885323.1"/>
    </source>
</evidence>
<protein>
    <recommendedName>
        <fullName evidence="4">Zn(2)-C6 fungal-type domain-containing protein</fullName>
    </recommendedName>
</protein>
<feature type="compositionally biased region" description="Basic and acidic residues" evidence="1">
    <location>
        <begin position="17"/>
        <end position="29"/>
    </location>
</feature>
<feature type="compositionally biased region" description="Polar residues" evidence="1">
    <location>
        <begin position="1"/>
        <end position="12"/>
    </location>
</feature>
<comment type="caution">
    <text evidence="2">The sequence shown here is derived from an EMBL/GenBank/DDBJ whole genome shotgun (WGS) entry which is preliminary data.</text>
</comment>
<dbReference type="RefSeq" id="XP_070856503.1">
    <property type="nucleotide sequence ID" value="XM_071004191.1"/>
</dbReference>
<organism evidence="2 3">
    <name type="scientific">Ceratocystis lukuohia</name>
    <dbReference type="NCBI Taxonomy" id="2019550"/>
    <lineage>
        <taxon>Eukaryota</taxon>
        <taxon>Fungi</taxon>
        <taxon>Dikarya</taxon>
        <taxon>Ascomycota</taxon>
        <taxon>Pezizomycotina</taxon>
        <taxon>Sordariomycetes</taxon>
        <taxon>Hypocreomycetidae</taxon>
        <taxon>Microascales</taxon>
        <taxon>Ceratocystidaceae</taxon>
        <taxon>Ceratocystis</taxon>
    </lineage>
</organism>
<evidence type="ECO:0000313" key="3">
    <source>
        <dbReference type="Proteomes" id="UP001610728"/>
    </source>
</evidence>
<reference evidence="2 3" key="1">
    <citation type="submission" date="2020-05" db="EMBL/GenBank/DDBJ databases">
        <title>Ceratocystis lukuohia genome.</title>
        <authorList>
            <person name="Harrington T.C."/>
            <person name="Kim K."/>
            <person name="Mayers C.G."/>
        </authorList>
    </citation>
    <scope>NUCLEOTIDE SEQUENCE [LARGE SCALE GENOMIC DNA]</scope>
    <source>
        <strain evidence="2 3">C4212</strain>
    </source>
</reference>
<evidence type="ECO:0008006" key="4">
    <source>
        <dbReference type="Google" id="ProtNLM"/>
    </source>
</evidence>
<dbReference type="EMBL" id="JABSNW010000008">
    <property type="protein sequence ID" value="KAL2885323.1"/>
    <property type="molecule type" value="Genomic_DNA"/>
</dbReference>
<feature type="compositionally biased region" description="Low complexity" evidence="1">
    <location>
        <begin position="108"/>
        <end position="120"/>
    </location>
</feature>
<dbReference type="Proteomes" id="UP001610728">
    <property type="component" value="Unassembled WGS sequence"/>
</dbReference>